<dbReference type="OrthoDB" id="4178270at2"/>
<sequence>MDNPRLAHSTMTAVIACLLLLATAVTPSAAAGQQLTSTVTFTDRSYTPLSPSRLLDTRSGVGVSTKGPVGPAKTIEVQVTGRGGVPADGVGAVVFNLTGTQPTASTYITAYPAGQSRPTSSTLNLTAGETRPNLAIITVGAGGRVALYNHAGSTHLIADVVGWFARGADLTGLSPVRLLDTRSGLGASATGPVGAGKTIDVQVTGRGGVPADGVGAVVFNLTGTQPTASTVVTVYPAGESRPTSSTLNLVKGQTAPNLVVAKVGAGGKVSLHNNTGSTHLIADVLGWMPVGGDYVSLSPVRLLDTRSGLGASATGPVGAGKTIDVQVTGRGGVPADGVGAVVFNLTGTQPTASTVVTVYPAGESRPTSSTLNLVKGQTAPNLVVAKVGAGGKVSLHNNTGSTHLIADVVGWISTGVAASLEKPATTEVVDARQVVSMSPDSDAVTMTGAAPQVGEALFVPPSPTTGAGILARVTSTQPGGSGQTIVRTEPVSLEEAFPSGSVSGSADTRALAAGAPASAAKSLAGRLLADDGGQLQIPAAAAATTPCAGYLLRTDIAVDVSARVLLDASWGLGKLKRLRVAFELEVAGAVTITAPASVKCSFNIGPSIPLGTIWGFVPAIQPTLKVELAAGVTDTAKISGKITVGAEYVDGQGVDWIHQGTATGSFTPPTVSATGKLRVK</sequence>
<reference evidence="3" key="1">
    <citation type="submission" date="2016-06" db="EMBL/GenBank/DDBJ databases">
        <authorList>
            <person name="Varghese N."/>
            <person name="Submissions Spin"/>
        </authorList>
    </citation>
    <scope>NUCLEOTIDE SEQUENCE [LARGE SCALE GENOMIC DNA]</scope>
    <source>
        <strain evidence="3">DSM 45161</strain>
    </source>
</reference>
<dbReference type="AlphaFoldDB" id="A0A1C5GYC9"/>
<name>A0A1C5GYC9_9ACTN</name>
<accession>A0A1C5GYC9</accession>
<organism evidence="2 3">
    <name type="scientific">Micromonospora coxensis</name>
    <dbReference type="NCBI Taxonomy" id="356852"/>
    <lineage>
        <taxon>Bacteria</taxon>
        <taxon>Bacillati</taxon>
        <taxon>Actinomycetota</taxon>
        <taxon>Actinomycetes</taxon>
        <taxon>Micromonosporales</taxon>
        <taxon>Micromonosporaceae</taxon>
        <taxon>Micromonospora</taxon>
    </lineage>
</organism>
<dbReference type="EMBL" id="LT607753">
    <property type="protein sequence ID" value="SCG38829.1"/>
    <property type="molecule type" value="Genomic_DNA"/>
</dbReference>
<dbReference type="PROSITE" id="PS51257">
    <property type="entry name" value="PROKAR_LIPOPROTEIN"/>
    <property type="match status" value="1"/>
</dbReference>
<evidence type="ECO:0000313" key="3">
    <source>
        <dbReference type="Proteomes" id="UP000198215"/>
    </source>
</evidence>
<keyword evidence="3" id="KW-1185">Reference proteome</keyword>
<proteinExistence type="predicted"/>
<feature type="signal peptide" evidence="1">
    <location>
        <begin position="1"/>
        <end position="30"/>
    </location>
</feature>
<evidence type="ECO:0000256" key="1">
    <source>
        <dbReference type="SAM" id="SignalP"/>
    </source>
</evidence>
<protein>
    <submittedName>
        <fullName evidence="2">Uncharacterized protein</fullName>
    </submittedName>
</protein>
<dbReference type="RefSeq" id="WP_088974504.1">
    <property type="nucleotide sequence ID" value="NZ_LT607753.1"/>
</dbReference>
<evidence type="ECO:0000313" key="2">
    <source>
        <dbReference type="EMBL" id="SCG38829.1"/>
    </source>
</evidence>
<dbReference type="Proteomes" id="UP000198215">
    <property type="component" value="Chromosome I"/>
</dbReference>
<gene>
    <name evidence="2" type="ORF">GA0070614_0564</name>
</gene>
<feature type="chain" id="PRO_5008717124" evidence="1">
    <location>
        <begin position="31"/>
        <end position="680"/>
    </location>
</feature>
<keyword evidence="1" id="KW-0732">Signal</keyword>